<keyword evidence="17" id="KW-1185">Reference proteome</keyword>
<dbReference type="KEGG" id="otd:J1M35_12865"/>
<keyword evidence="4 11" id="KW-0436">Ligase</keyword>
<dbReference type="InterPro" id="IPR000924">
    <property type="entry name" value="Glu/Gln-tRNA-synth"/>
</dbReference>
<dbReference type="GO" id="GO:0005524">
    <property type="term" value="F:ATP binding"/>
    <property type="evidence" value="ECO:0007669"/>
    <property type="project" value="UniProtKB-KW"/>
</dbReference>
<gene>
    <name evidence="16" type="ORF">J1M35_12865</name>
</gene>
<evidence type="ECO:0000256" key="2">
    <source>
        <dbReference type="ARBA" id="ARBA00012836"/>
    </source>
</evidence>
<dbReference type="EMBL" id="CP071796">
    <property type="protein sequence ID" value="QTD44027.1"/>
    <property type="molecule type" value="Genomic_DNA"/>
</dbReference>
<dbReference type="InterPro" id="IPR004514">
    <property type="entry name" value="Gln-tRNA-synth"/>
</dbReference>
<evidence type="ECO:0000256" key="7">
    <source>
        <dbReference type="ARBA" id="ARBA00022917"/>
    </source>
</evidence>
<evidence type="ECO:0000313" key="16">
    <source>
        <dbReference type="EMBL" id="QTD44027.1"/>
    </source>
</evidence>
<dbReference type="GO" id="GO:0004819">
    <property type="term" value="F:glutamine-tRNA ligase activity"/>
    <property type="evidence" value="ECO:0007669"/>
    <property type="project" value="UniProtKB-UniRule"/>
</dbReference>
<feature type="region of interest" description="Disordered" evidence="12">
    <location>
        <begin position="1"/>
        <end position="63"/>
    </location>
</feature>
<evidence type="ECO:0000256" key="8">
    <source>
        <dbReference type="ARBA" id="ARBA00023146"/>
    </source>
</evidence>
<keyword evidence="8 11" id="KW-0030">Aminoacyl-tRNA synthetase</keyword>
<dbReference type="FunFam" id="3.40.50.620:FF:000037">
    <property type="entry name" value="Glutamine--tRNA ligase cytoplasmic"/>
    <property type="match status" value="1"/>
</dbReference>
<keyword evidence="7 11" id="KW-0648">Protein biosynthesis</keyword>
<dbReference type="Pfam" id="PF03950">
    <property type="entry name" value="tRNA-synt_1c_C"/>
    <property type="match status" value="1"/>
</dbReference>
<evidence type="ECO:0000259" key="14">
    <source>
        <dbReference type="Pfam" id="PF03950"/>
    </source>
</evidence>
<dbReference type="RefSeq" id="WP_208007433.1">
    <property type="nucleotide sequence ID" value="NZ_CP071796.1"/>
</dbReference>
<dbReference type="InterPro" id="IPR020059">
    <property type="entry name" value="Glu/Gln-tRNA-synth_Ib_codon-bd"/>
</dbReference>
<feature type="domain" description="Glutamyl/glutaminyl-tRNA synthetase class Ib catalytic" evidence="13">
    <location>
        <begin position="57"/>
        <end position="395"/>
    </location>
</feature>
<dbReference type="Gene3D" id="2.40.240.10">
    <property type="entry name" value="Ribosomal Protein L25, Chain P"/>
    <property type="match status" value="2"/>
</dbReference>
<dbReference type="Pfam" id="PF20974">
    <property type="entry name" value="tRNA-synt_1c_C2"/>
    <property type="match status" value="1"/>
</dbReference>
<keyword evidence="3" id="KW-0963">Cytoplasm</keyword>
<keyword evidence="5 11" id="KW-0547">Nucleotide-binding</keyword>
<evidence type="ECO:0000256" key="11">
    <source>
        <dbReference type="RuleBase" id="RU363037"/>
    </source>
</evidence>
<evidence type="ECO:0000259" key="15">
    <source>
        <dbReference type="Pfam" id="PF20974"/>
    </source>
</evidence>
<dbReference type="InterPro" id="IPR050132">
    <property type="entry name" value="Gln/Glu-tRNA_Ligase"/>
</dbReference>
<dbReference type="EC" id="6.1.1.18" evidence="2 10"/>
<dbReference type="InterPro" id="IPR014729">
    <property type="entry name" value="Rossmann-like_a/b/a_fold"/>
</dbReference>
<feature type="domain" description="tRNA synthetases class I (E and Q) anti-codon binding" evidence="15">
    <location>
        <begin position="532"/>
        <end position="605"/>
    </location>
</feature>
<reference evidence="16" key="1">
    <citation type="submission" date="2021-03" db="EMBL/GenBank/DDBJ databases">
        <title>Ottowia sp. 27C isolated from the cloaca of a Giant Asian pond turtle (Heosemys grandis).</title>
        <authorList>
            <person name="Spergser J."/>
            <person name="Busse H.-J."/>
        </authorList>
    </citation>
    <scope>NUCLEOTIDE SEQUENCE</scope>
    <source>
        <strain evidence="16">27C</strain>
    </source>
</reference>
<dbReference type="GO" id="GO:0006425">
    <property type="term" value="P:glutaminyl-tRNA aminoacylation"/>
    <property type="evidence" value="ECO:0007669"/>
    <property type="project" value="UniProtKB-UniRule"/>
</dbReference>
<evidence type="ECO:0000256" key="10">
    <source>
        <dbReference type="NCBIfam" id="TIGR00440"/>
    </source>
</evidence>
<dbReference type="PANTHER" id="PTHR43097">
    <property type="entry name" value="GLUTAMINE-TRNA LIGASE"/>
    <property type="match status" value="1"/>
</dbReference>
<dbReference type="InterPro" id="IPR020058">
    <property type="entry name" value="Glu/Gln-tRNA-synth_Ib_cat-dom"/>
</dbReference>
<dbReference type="InterPro" id="IPR020056">
    <property type="entry name" value="Rbsml_bL25/Gln-tRNA_synth_N"/>
</dbReference>
<feature type="domain" description="Glutamyl/glutaminyl-tRNA synthetase class Ib anti-codon binding" evidence="14">
    <location>
        <begin position="398"/>
        <end position="511"/>
    </location>
</feature>
<proteinExistence type="inferred from homology"/>
<dbReference type="Pfam" id="PF00749">
    <property type="entry name" value="tRNA-synt_1c"/>
    <property type="match status" value="1"/>
</dbReference>
<organism evidence="16 17">
    <name type="scientific">Ottowia testudinis</name>
    <dbReference type="NCBI Taxonomy" id="2816950"/>
    <lineage>
        <taxon>Bacteria</taxon>
        <taxon>Pseudomonadati</taxon>
        <taxon>Pseudomonadota</taxon>
        <taxon>Betaproteobacteria</taxon>
        <taxon>Burkholderiales</taxon>
        <taxon>Comamonadaceae</taxon>
        <taxon>Ottowia</taxon>
    </lineage>
</organism>
<evidence type="ECO:0000256" key="4">
    <source>
        <dbReference type="ARBA" id="ARBA00022598"/>
    </source>
</evidence>
<dbReference type="InterPro" id="IPR001412">
    <property type="entry name" value="aa-tRNA-synth_I_CS"/>
</dbReference>
<dbReference type="NCBIfam" id="NF011291">
    <property type="entry name" value="PRK14703.1"/>
    <property type="match status" value="1"/>
</dbReference>
<dbReference type="AlphaFoldDB" id="A0A975H4K9"/>
<sequence length="629" mass="70889">MSSPAKNTPAAAPEAPSHFIRQAIEHDLDQGTYASRQWGGQPGDGPSHAAGEPDPAKVRTRFPPEPNGYLHIGHAKSIWLNFSLAEEYGGVCHLRFDDTNPEKEEQEYVDSIRETVRWLGWDHHFADDPVRPGIRQPHEYFASDYFDFMYRAAEYLIEAGHAYVDEQTAEQMRANRGDFGTPGVNSPFRDRSPDENLKRFREMRDGQHPDGAMVLRAKIDMASPNINMRDPAIYRIRHATHHNTGDKWCIYPMYTYAHPIEDALEQITHSICTLEFEDQRPFYDWLLERLSEPRLLPDGHVVAGLLNAPPPRQYEFGRLNVGHVITSKRKLRQLVEEGHVTGWDDPRMPTLAGLRRRGYTPEALRLFAERSGVTKNGDAWTDYAALDAALRDTLDPQAARAMAVLEPIKLVIENWAEVFGSDSHLEPCEAPVHPHHPEMGQRQFNLGREVWIERSDYEDTPPKGFFRLFPPSVDTSGNAVPGSKVRLKYGYVIECTGAIKNEAGNIEKIWTKLIKDTKSGTAGADSVKVKGVITWVSAADGLPATVNLYDRLFIEEQPDAGGRDFLTVLNPNSLNTVQAVVEPSLASAQPEDRFQFERHGFFVADRRDHQAGGKLVFNRIAGLKDSWGK</sequence>
<dbReference type="PRINTS" id="PR00987">
    <property type="entry name" value="TRNASYNTHGLU"/>
</dbReference>
<keyword evidence="6 11" id="KW-0067">ATP-binding</keyword>
<evidence type="ECO:0000256" key="6">
    <source>
        <dbReference type="ARBA" id="ARBA00022840"/>
    </source>
</evidence>
<dbReference type="InterPro" id="IPR049437">
    <property type="entry name" value="tRNA-synt_1c_C2"/>
</dbReference>
<dbReference type="Proteomes" id="UP000663903">
    <property type="component" value="Chromosome"/>
</dbReference>
<dbReference type="NCBIfam" id="TIGR00440">
    <property type="entry name" value="glnS"/>
    <property type="match status" value="1"/>
</dbReference>
<evidence type="ECO:0000313" key="17">
    <source>
        <dbReference type="Proteomes" id="UP000663903"/>
    </source>
</evidence>
<evidence type="ECO:0000256" key="5">
    <source>
        <dbReference type="ARBA" id="ARBA00022741"/>
    </source>
</evidence>
<evidence type="ECO:0000256" key="3">
    <source>
        <dbReference type="ARBA" id="ARBA00022490"/>
    </source>
</evidence>
<evidence type="ECO:0000256" key="1">
    <source>
        <dbReference type="ARBA" id="ARBA00005594"/>
    </source>
</evidence>
<dbReference type="SUPFAM" id="SSF52374">
    <property type="entry name" value="Nucleotidylyl transferase"/>
    <property type="match status" value="1"/>
</dbReference>
<dbReference type="PROSITE" id="PS00178">
    <property type="entry name" value="AA_TRNA_LIGASE_I"/>
    <property type="match status" value="1"/>
</dbReference>
<evidence type="ECO:0000259" key="13">
    <source>
        <dbReference type="Pfam" id="PF00749"/>
    </source>
</evidence>
<evidence type="ECO:0000256" key="12">
    <source>
        <dbReference type="SAM" id="MobiDB-lite"/>
    </source>
</evidence>
<protein>
    <recommendedName>
        <fullName evidence="2 10">Glutamine--tRNA ligase</fullName>
        <ecNumber evidence="2 10">6.1.1.18</ecNumber>
    </recommendedName>
</protein>
<evidence type="ECO:0000256" key="9">
    <source>
        <dbReference type="ARBA" id="ARBA00048270"/>
    </source>
</evidence>
<comment type="similarity">
    <text evidence="1 11">Belongs to the class-I aminoacyl-tRNA synthetase family.</text>
</comment>
<dbReference type="InterPro" id="IPR011035">
    <property type="entry name" value="Ribosomal_bL25/Gln-tRNA_synth"/>
</dbReference>
<dbReference type="SUPFAM" id="SSF50715">
    <property type="entry name" value="Ribosomal protein L25-like"/>
    <property type="match status" value="1"/>
</dbReference>
<dbReference type="GO" id="GO:0005829">
    <property type="term" value="C:cytosol"/>
    <property type="evidence" value="ECO:0007669"/>
    <property type="project" value="TreeGrafter"/>
</dbReference>
<name>A0A975H4K9_9BURK</name>
<dbReference type="Gene3D" id="3.40.50.620">
    <property type="entry name" value="HUPs"/>
    <property type="match status" value="1"/>
</dbReference>
<comment type="catalytic activity">
    <reaction evidence="9">
        <text>tRNA(Gln) + L-glutamine + ATP = L-glutaminyl-tRNA(Gln) + AMP + diphosphate</text>
        <dbReference type="Rhea" id="RHEA:20121"/>
        <dbReference type="Rhea" id="RHEA-COMP:9662"/>
        <dbReference type="Rhea" id="RHEA-COMP:9681"/>
        <dbReference type="ChEBI" id="CHEBI:30616"/>
        <dbReference type="ChEBI" id="CHEBI:33019"/>
        <dbReference type="ChEBI" id="CHEBI:58359"/>
        <dbReference type="ChEBI" id="CHEBI:78442"/>
        <dbReference type="ChEBI" id="CHEBI:78521"/>
        <dbReference type="ChEBI" id="CHEBI:456215"/>
        <dbReference type="EC" id="6.1.1.18"/>
    </reaction>
</comment>
<accession>A0A975H4K9</accession>
<dbReference type="PANTHER" id="PTHR43097:SF5">
    <property type="entry name" value="GLUTAMATE--TRNA LIGASE"/>
    <property type="match status" value="1"/>
</dbReference>